<reference evidence="4" key="1">
    <citation type="submission" date="2022-12" db="EMBL/GenBank/DDBJ databases">
        <title>Paraconexibacter alkalitolerans sp. nov. and Baekduia alba sp. nov., isolated from soil and emended description of the genera Paraconexibacter (Chun et al., 2020) and Baekduia (An et al., 2020).</title>
        <authorList>
            <person name="Vieira S."/>
            <person name="Huber K.J."/>
            <person name="Geppert A."/>
            <person name="Wolf J."/>
            <person name="Neumann-Schaal M."/>
            <person name="Muesken M."/>
            <person name="Overmann J."/>
        </authorList>
    </citation>
    <scope>NUCLEOTIDE SEQUENCE</scope>
    <source>
        <strain evidence="4">AEG42_29</strain>
    </source>
</reference>
<proteinExistence type="predicted"/>
<dbReference type="InterPro" id="IPR051920">
    <property type="entry name" value="MPT_Adenylyltrnsfr/MoaC-Rel"/>
</dbReference>
<dbReference type="EMBL" id="CP114014">
    <property type="protein sequence ID" value="XAY08373.1"/>
    <property type="molecule type" value="Genomic_DNA"/>
</dbReference>
<accession>A0AAU7B3B7</accession>
<dbReference type="GO" id="GO:0006777">
    <property type="term" value="P:Mo-molybdopterin cofactor biosynthetic process"/>
    <property type="evidence" value="ECO:0007669"/>
    <property type="project" value="UniProtKB-KW"/>
</dbReference>
<dbReference type="KEGG" id="parq:DSM112329_05273"/>
<dbReference type="InterPro" id="IPR008284">
    <property type="entry name" value="MoCF_biosynth_CS"/>
</dbReference>
<dbReference type="AlphaFoldDB" id="A0AAU7B3B7"/>
<name>A0AAU7B3B7_9ACTN</name>
<evidence type="ECO:0000256" key="1">
    <source>
        <dbReference type="ARBA" id="ARBA00005046"/>
    </source>
</evidence>
<dbReference type="InterPro" id="IPR001453">
    <property type="entry name" value="MoaB/Mog_dom"/>
</dbReference>
<sequence>MRTAVLTISTSLAAGQGDDASGPLLAQLATDAGCTVELAEVVTDATAAIAARLRDLVADDFAVILTTGGTGFTPDDHTPEATRAIIERDAPGIAEALRAEGLKHKPHAMLTRGVAGLAGRTLIVNFPGSPKALNETFGVLAAVLPHAVGSLRQDHGRRSTGH</sequence>
<dbReference type="CDD" id="cd00886">
    <property type="entry name" value="MogA_MoaB"/>
    <property type="match status" value="1"/>
</dbReference>
<gene>
    <name evidence="4" type="primary">mog</name>
    <name evidence="4" type="ORF">DSM112329_05273</name>
</gene>
<evidence type="ECO:0000313" key="4">
    <source>
        <dbReference type="EMBL" id="XAY08373.1"/>
    </source>
</evidence>
<dbReference type="PANTHER" id="PTHR43764:SF1">
    <property type="entry name" value="MOLYBDOPTERIN MOLYBDOTRANSFERASE"/>
    <property type="match status" value="1"/>
</dbReference>
<dbReference type="GO" id="GO:0061598">
    <property type="term" value="F:molybdopterin adenylyltransferase activity"/>
    <property type="evidence" value="ECO:0007669"/>
    <property type="project" value="UniProtKB-EC"/>
</dbReference>
<keyword evidence="2" id="KW-0501">Molybdenum cofactor biosynthesis</keyword>
<comment type="pathway">
    <text evidence="1">Cofactor biosynthesis; molybdopterin biosynthesis.</text>
</comment>
<dbReference type="SMART" id="SM00852">
    <property type="entry name" value="MoCF_biosynth"/>
    <property type="match status" value="1"/>
</dbReference>
<dbReference type="Pfam" id="PF00994">
    <property type="entry name" value="MoCF_biosynth"/>
    <property type="match status" value="1"/>
</dbReference>
<dbReference type="NCBIfam" id="TIGR00177">
    <property type="entry name" value="molyb_syn"/>
    <property type="match status" value="1"/>
</dbReference>
<dbReference type="Gene3D" id="3.40.980.10">
    <property type="entry name" value="MoaB/Mog-like domain"/>
    <property type="match status" value="1"/>
</dbReference>
<organism evidence="4">
    <name type="scientific">Paraconexibacter sp. AEG42_29</name>
    <dbReference type="NCBI Taxonomy" id="2997339"/>
    <lineage>
        <taxon>Bacteria</taxon>
        <taxon>Bacillati</taxon>
        <taxon>Actinomycetota</taxon>
        <taxon>Thermoleophilia</taxon>
        <taxon>Solirubrobacterales</taxon>
        <taxon>Paraconexibacteraceae</taxon>
        <taxon>Paraconexibacter</taxon>
    </lineage>
</organism>
<keyword evidence="4" id="KW-0808">Transferase</keyword>
<dbReference type="EC" id="2.7.7.75" evidence="4"/>
<protein>
    <submittedName>
        <fullName evidence="4">Molybdopterin adenylyltransferase</fullName>
        <ecNumber evidence="4">2.7.7.75</ecNumber>
    </submittedName>
</protein>
<evidence type="ECO:0000256" key="2">
    <source>
        <dbReference type="ARBA" id="ARBA00023150"/>
    </source>
</evidence>
<dbReference type="PROSITE" id="PS01078">
    <property type="entry name" value="MOCF_BIOSYNTHESIS_1"/>
    <property type="match status" value="1"/>
</dbReference>
<feature type="domain" description="MoaB/Mog" evidence="3">
    <location>
        <begin position="4"/>
        <end position="147"/>
    </location>
</feature>
<dbReference type="SUPFAM" id="SSF53218">
    <property type="entry name" value="Molybdenum cofactor biosynthesis proteins"/>
    <property type="match status" value="1"/>
</dbReference>
<dbReference type="RefSeq" id="WP_354699555.1">
    <property type="nucleotide sequence ID" value="NZ_CP114014.1"/>
</dbReference>
<dbReference type="PANTHER" id="PTHR43764">
    <property type="entry name" value="MOLYBDENUM COFACTOR BIOSYNTHESIS"/>
    <property type="match status" value="1"/>
</dbReference>
<evidence type="ECO:0000259" key="3">
    <source>
        <dbReference type="SMART" id="SM00852"/>
    </source>
</evidence>
<dbReference type="InterPro" id="IPR036425">
    <property type="entry name" value="MoaB/Mog-like_dom_sf"/>
</dbReference>
<keyword evidence="4" id="KW-0548">Nucleotidyltransferase</keyword>